<proteinExistence type="inferred from homology"/>
<dbReference type="GO" id="GO:0055088">
    <property type="term" value="P:lipid homeostasis"/>
    <property type="evidence" value="ECO:0007669"/>
    <property type="project" value="TreeGrafter"/>
</dbReference>
<evidence type="ECO:0000256" key="2">
    <source>
        <dbReference type="ARBA" id="ARBA00004275"/>
    </source>
</evidence>
<dbReference type="InterPro" id="IPR046373">
    <property type="entry name" value="Acyl-CoA_Oxase/DH_mid-dom_sf"/>
</dbReference>
<dbReference type="Pfam" id="PF22924">
    <property type="entry name" value="ACOX_C_alpha1"/>
    <property type="match status" value="1"/>
</dbReference>
<evidence type="ECO:0000256" key="1">
    <source>
        <dbReference type="ARBA" id="ARBA00001974"/>
    </source>
</evidence>
<dbReference type="AlphaFoldDB" id="A0A7S1T5F6"/>
<keyword evidence="8" id="KW-0443">Lipid metabolism</keyword>
<dbReference type="SUPFAM" id="SSF56645">
    <property type="entry name" value="Acyl-CoA dehydrogenase NM domain-like"/>
    <property type="match status" value="1"/>
</dbReference>
<evidence type="ECO:0000256" key="13">
    <source>
        <dbReference type="SAM" id="MobiDB-lite"/>
    </source>
</evidence>
<comment type="subcellular location">
    <subcellularLocation>
        <location evidence="2">Peroxisome</location>
    </subcellularLocation>
</comment>
<dbReference type="GO" id="GO:0033540">
    <property type="term" value="P:fatty acid beta-oxidation using acyl-CoA oxidase"/>
    <property type="evidence" value="ECO:0007669"/>
    <property type="project" value="TreeGrafter"/>
</dbReference>
<evidence type="ECO:0000256" key="6">
    <source>
        <dbReference type="ARBA" id="ARBA00022832"/>
    </source>
</evidence>
<evidence type="ECO:0000259" key="14">
    <source>
        <dbReference type="Pfam" id="PF01756"/>
    </source>
</evidence>
<evidence type="ECO:0000259" key="16">
    <source>
        <dbReference type="Pfam" id="PF22924"/>
    </source>
</evidence>
<gene>
    <name evidence="17" type="ORF">CCAE0312_LOCUS535</name>
</gene>
<feature type="domain" description="Acyl-CoA oxidase C-terminal" evidence="14">
    <location>
        <begin position="487"/>
        <end position="621"/>
    </location>
</feature>
<evidence type="ECO:0000256" key="8">
    <source>
        <dbReference type="ARBA" id="ARBA00023098"/>
    </source>
</evidence>
<evidence type="ECO:0000256" key="12">
    <source>
        <dbReference type="PIRSR" id="PIRSR000168-2"/>
    </source>
</evidence>
<feature type="binding site" evidence="12">
    <location>
        <position position="207"/>
    </location>
    <ligand>
        <name>FAD</name>
        <dbReference type="ChEBI" id="CHEBI:57692"/>
    </ligand>
</feature>
<keyword evidence="7" id="KW-0560">Oxidoreductase</keyword>
<evidence type="ECO:0000256" key="5">
    <source>
        <dbReference type="ARBA" id="ARBA00022827"/>
    </source>
</evidence>
<evidence type="ECO:0000256" key="11">
    <source>
        <dbReference type="PIRSR" id="PIRSR000168-1"/>
    </source>
</evidence>
<evidence type="ECO:0000256" key="3">
    <source>
        <dbReference type="ARBA" id="ARBA00006288"/>
    </source>
</evidence>
<dbReference type="GO" id="GO:0005504">
    <property type="term" value="F:fatty acid binding"/>
    <property type="evidence" value="ECO:0007669"/>
    <property type="project" value="TreeGrafter"/>
</dbReference>
<dbReference type="InterPro" id="IPR006091">
    <property type="entry name" value="Acyl-CoA_Oxase/DH_mid-dom"/>
</dbReference>
<dbReference type="GO" id="GO:0005777">
    <property type="term" value="C:peroxisome"/>
    <property type="evidence" value="ECO:0007669"/>
    <property type="project" value="UniProtKB-SubCell"/>
</dbReference>
<keyword evidence="9" id="KW-0576">Peroxisome</keyword>
<dbReference type="PANTHER" id="PTHR10909">
    <property type="entry name" value="ELECTRON TRANSPORT OXIDOREDUCTASE"/>
    <property type="match status" value="1"/>
</dbReference>
<comment type="cofactor">
    <cofactor evidence="1">
        <name>FAD</name>
        <dbReference type="ChEBI" id="CHEBI:57692"/>
    </cofactor>
</comment>
<dbReference type="FunFam" id="2.40.110.10:FF:000005">
    <property type="entry name" value="Acyl-coenzyme A oxidase"/>
    <property type="match status" value="1"/>
</dbReference>
<dbReference type="GO" id="GO:0071949">
    <property type="term" value="F:FAD binding"/>
    <property type="evidence" value="ECO:0007669"/>
    <property type="project" value="InterPro"/>
</dbReference>
<organism evidence="17">
    <name type="scientific">Compsopogon caeruleus</name>
    <dbReference type="NCBI Taxonomy" id="31354"/>
    <lineage>
        <taxon>Eukaryota</taxon>
        <taxon>Rhodophyta</taxon>
        <taxon>Compsopogonophyceae</taxon>
        <taxon>Compsopogonales</taxon>
        <taxon>Compsopogonaceae</taxon>
        <taxon>Compsopogon</taxon>
    </lineage>
</organism>
<dbReference type="EMBL" id="HBGH01001115">
    <property type="protein sequence ID" value="CAD9222452.1"/>
    <property type="molecule type" value="Transcribed_RNA"/>
</dbReference>
<evidence type="ECO:0000256" key="7">
    <source>
        <dbReference type="ARBA" id="ARBA00023002"/>
    </source>
</evidence>
<keyword evidence="5 10" id="KW-0274">FAD</keyword>
<evidence type="ECO:0000313" key="17">
    <source>
        <dbReference type="EMBL" id="CAD9222452.1"/>
    </source>
</evidence>
<dbReference type="InterPro" id="IPR036250">
    <property type="entry name" value="AcylCo_DH-like_C"/>
</dbReference>
<dbReference type="Gene3D" id="2.40.110.10">
    <property type="entry name" value="Butyryl-CoA Dehydrogenase, subunit A, domain 2"/>
    <property type="match status" value="1"/>
</dbReference>
<evidence type="ECO:0000256" key="9">
    <source>
        <dbReference type="ARBA" id="ARBA00023140"/>
    </source>
</evidence>
<feature type="binding site" evidence="12">
    <location>
        <position position="168"/>
    </location>
    <ligand>
        <name>FAD</name>
        <dbReference type="ChEBI" id="CHEBI:57692"/>
    </ligand>
</feature>
<evidence type="ECO:0000256" key="4">
    <source>
        <dbReference type="ARBA" id="ARBA00022630"/>
    </source>
</evidence>
<reference evidence="17" key="1">
    <citation type="submission" date="2021-01" db="EMBL/GenBank/DDBJ databases">
        <authorList>
            <person name="Corre E."/>
            <person name="Pelletier E."/>
            <person name="Niang G."/>
            <person name="Scheremetjew M."/>
            <person name="Finn R."/>
            <person name="Kale V."/>
            <person name="Holt S."/>
            <person name="Cochrane G."/>
            <person name="Meng A."/>
            <person name="Brown T."/>
            <person name="Cohen L."/>
        </authorList>
    </citation>
    <scope>NUCLEOTIDE SEQUENCE</scope>
    <source>
        <strain evidence="17">SAG 36.94</strain>
    </source>
</reference>
<evidence type="ECO:0000256" key="10">
    <source>
        <dbReference type="PIRNR" id="PIRNR000168"/>
    </source>
</evidence>
<protein>
    <recommendedName>
        <fullName evidence="10">Acyl-coenzyme A oxidase</fullName>
    </recommendedName>
</protein>
<feature type="domain" description="Acyl-CoA oxidase C-alpha1" evidence="16">
    <location>
        <begin position="309"/>
        <end position="453"/>
    </location>
</feature>
<name>A0A7S1T5F6_9RHOD</name>
<dbReference type="Pfam" id="PF02770">
    <property type="entry name" value="Acyl-CoA_dh_M"/>
    <property type="match status" value="1"/>
</dbReference>
<dbReference type="PIRSF" id="PIRSF000168">
    <property type="entry name" value="Acyl-CoA_oxidase"/>
    <property type="match status" value="1"/>
</dbReference>
<feature type="active site" description="Proton acceptor" evidence="11">
    <location>
        <position position="439"/>
    </location>
</feature>
<dbReference type="Pfam" id="PF01756">
    <property type="entry name" value="ACOX"/>
    <property type="match status" value="1"/>
</dbReference>
<dbReference type="InterPro" id="IPR012258">
    <property type="entry name" value="Acyl-CoA_oxidase"/>
</dbReference>
<dbReference type="Gene3D" id="1.20.140.10">
    <property type="entry name" value="Butyryl-CoA Dehydrogenase, subunit A, domain 3"/>
    <property type="match status" value="2"/>
</dbReference>
<dbReference type="PANTHER" id="PTHR10909:SF352">
    <property type="entry name" value="ACYL-COENZYME A OXIDASE-LIKE PROTEIN"/>
    <property type="match status" value="1"/>
</dbReference>
<evidence type="ECO:0000259" key="15">
    <source>
        <dbReference type="Pfam" id="PF02770"/>
    </source>
</evidence>
<dbReference type="FunFam" id="1.20.140.10:FF:000010">
    <property type="entry name" value="Acyl-coenzyme A oxidase"/>
    <property type="match status" value="1"/>
</dbReference>
<feature type="domain" description="Acyl-CoA oxidase/dehydrogenase middle" evidence="15">
    <location>
        <begin position="164"/>
        <end position="273"/>
    </location>
</feature>
<feature type="region of interest" description="Disordered" evidence="13">
    <location>
        <begin position="1"/>
        <end position="38"/>
    </location>
</feature>
<dbReference type="InterPro" id="IPR055060">
    <property type="entry name" value="ACOX_C_alpha1"/>
</dbReference>
<dbReference type="SUPFAM" id="SSF47203">
    <property type="entry name" value="Acyl-CoA dehydrogenase C-terminal domain-like"/>
    <property type="match status" value="2"/>
</dbReference>
<dbReference type="InterPro" id="IPR002655">
    <property type="entry name" value="Acyl-CoA_oxidase_C"/>
</dbReference>
<accession>A0A7S1T5F6</accession>
<comment type="similarity">
    <text evidence="3 10">Belongs to the acyl-CoA oxidase family.</text>
</comment>
<sequence>MVEVETIVERSSPPVGGKDRLIPPQIPSTQQGGDQGFRPTGDIPSFQRFVFEDNIGTRLRVLEFMTSDAIFKPVFGLSLAEQRALTLERLKRFGRRGFIDCMDVVKNPKRFAAVMECLHLVDYSLSIKGGVHFTLCGGTIAKLGTKKHHEKYLDKINQVQWPGCFAMTELAHGSNVMAIETTAEYDASSQEFIIHTPHDAASKFWIGGAAQHAMISTVFAQLYISGKWLGVHVFIVHLRDEHGHVLSNIRIEDNGPKMGLNGVDNGRIWFQRVRVPLDALLDKYCSVSPDGTYSSALSTIPQRFGVMVGGLTTGRILIAQAAVDASKLALTIAFKYSTKRRQFGEKLIIDYLSHQRRLVPSLAETFAYHFAMMDLMRLVQSKSSPKQEHTLSSGLKAAATWTKTEILQRCRECCGGMGFLAVNQIGPMICDMNVDVTFEGDNSVLMQQVVKGMLKEGLSNVGIKKPSLDDQSVIDEVAIQELLITRQRVLTAKLGRKIQAATCQGISAEQAFDDNLDLVLSLGWAFVEAHVMKIFHERVSSAGEGFRRPLGLLCHLYGLSRIENDAAFFLTHGLLPPSSTEVVHAQSNDLCRRLSHNAGKTLLSLCEGFAIPSYFITAPIATDAEHFPSTATINLAKL</sequence>
<dbReference type="InterPro" id="IPR009100">
    <property type="entry name" value="AcylCoA_DH/oxidase_NM_dom_sf"/>
</dbReference>
<dbReference type="GO" id="GO:0003997">
    <property type="term" value="F:acyl-CoA oxidase activity"/>
    <property type="evidence" value="ECO:0007669"/>
    <property type="project" value="InterPro"/>
</dbReference>
<keyword evidence="6" id="KW-0276">Fatty acid metabolism</keyword>
<keyword evidence="4 10" id="KW-0285">Flavoprotein</keyword>